<reference evidence="2 3" key="1">
    <citation type="journal article" date="2023" name="Plants (Basel)">
        <title>Bridging the Gap: Combining Genomics and Transcriptomics Approaches to Understand Stylosanthes scabra, an Orphan Legume from the Brazilian Caatinga.</title>
        <authorList>
            <person name="Ferreira-Neto J.R.C."/>
            <person name="da Silva M.D."/>
            <person name="Binneck E."/>
            <person name="de Melo N.F."/>
            <person name="da Silva R.H."/>
            <person name="de Melo A.L.T.M."/>
            <person name="Pandolfi V."/>
            <person name="Bustamante F.O."/>
            <person name="Brasileiro-Vidal A.C."/>
            <person name="Benko-Iseppon A.M."/>
        </authorList>
    </citation>
    <scope>NUCLEOTIDE SEQUENCE [LARGE SCALE GENOMIC DNA]</scope>
    <source>
        <tissue evidence="2">Leaves</tissue>
    </source>
</reference>
<gene>
    <name evidence="2" type="ORF">PIB30_070613</name>
</gene>
<feature type="non-terminal residue" evidence="2">
    <location>
        <position position="1"/>
    </location>
</feature>
<keyword evidence="3" id="KW-1185">Reference proteome</keyword>
<organism evidence="2 3">
    <name type="scientific">Stylosanthes scabra</name>
    <dbReference type="NCBI Taxonomy" id="79078"/>
    <lineage>
        <taxon>Eukaryota</taxon>
        <taxon>Viridiplantae</taxon>
        <taxon>Streptophyta</taxon>
        <taxon>Embryophyta</taxon>
        <taxon>Tracheophyta</taxon>
        <taxon>Spermatophyta</taxon>
        <taxon>Magnoliopsida</taxon>
        <taxon>eudicotyledons</taxon>
        <taxon>Gunneridae</taxon>
        <taxon>Pentapetalae</taxon>
        <taxon>rosids</taxon>
        <taxon>fabids</taxon>
        <taxon>Fabales</taxon>
        <taxon>Fabaceae</taxon>
        <taxon>Papilionoideae</taxon>
        <taxon>50 kb inversion clade</taxon>
        <taxon>dalbergioids sensu lato</taxon>
        <taxon>Dalbergieae</taxon>
        <taxon>Pterocarpus clade</taxon>
        <taxon>Stylosanthes</taxon>
    </lineage>
</organism>
<keyword evidence="1" id="KW-0812">Transmembrane</keyword>
<feature type="transmembrane region" description="Helical" evidence="1">
    <location>
        <begin position="226"/>
        <end position="251"/>
    </location>
</feature>
<proteinExistence type="predicted"/>
<name>A0ABU6XLD4_9FABA</name>
<accession>A0ABU6XLD4</accession>
<dbReference type="PANTHER" id="PTHR31414">
    <property type="entry name" value="TRANSMEMBRANE PROTEIN DDB_G0292058"/>
    <property type="match status" value="1"/>
</dbReference>
<sequence>LDIDMAIFNNGLAYTIVIVVLISQEITAQLVSPSGSPTGGNVSKPIRPKDNNTVRVDPTHGLKKYRGGFNITNDHYWNSVIFTGIYGYAIGLLWLLCGILCGIFFIITNCCCQSDGGNKGCDLLPIPLALLLLILAMATGGLAIVGSAKFRSHENSAVNVIVNTADEASDITFNIIGAMKSIPTELMDADIASKLGNTTQKFDTAAQSIIQESAKNRHLINMTFKALFIITIVTISLNLVFVIAMSVFGALRFWKALYLFVVLCWLLTVICWILFGVYLFLEKFSDDACNALYNFQENPYNNSLSSMIPCDELLSAKPVVAEVSSGIYNLVNEVLRPYTCFGDEDEICGNGKFIPGSEYEVIKEYTTSVQNLLNVFPGINSLLECQLVKDAFSQVLQKHCKPLKRFGKVTWAAMVSLAATMVILVVLWTLKANYHEHSNHQP</sequence>
<dbReference type="InterPro" id="IPR040283">
    <property type="entry name" value="DDB_G0292058-like"/>
</dbReference>
<feature type="transmembrane region" description="Helical" evidence="1">
    <location>
        <begin position="126"/>
        <end position="145"/>
    </location>
</feature>
<feature type="transmembrane region" description="Helical" evidence="1">
    <location>
        <begin position="257"/>
        <end position="281"/>
    </location>
</feature>
<feature type="transmembrane region" description="Helical" evidence="1">
    <location>
        <begin position="85"/>
        <end position="106"/>
    </location>
</feature>
<keyword evidence="1" id="KW-1133">Transmembrane helix</keyword>
<dbReference type="PANTHER" id="PTHR31414:SF18">
    <property type="entry name" value="TRANSMEMBRANE PROTEIN-RELATED"/>
    <property type="match status" value="1"/>
</dbReference>
<dbReference type="EMBL" id="JASCZI010212247">
    <property type="protein sequence ID" value="MED6198862.1"/>
    <property type="molecule type" value="Genomic_DNA"/>
</dbReference>
<evidence type="ECO:0000313" key="3">
    <source>
        <dbReference type="Proteomes" id="UP001341840"/>
    </source>
</evidence>
<keyword evidence="1" id="KW-0472">Membrane</keyword>
<dbReference type="Proteomes" id="UP001341840">
    <property type="component" value="Unassembled WGS sequence"/>
</dbReference>
<feature type="transmembrane region" description="Helical" evidence="1">
    <location>
        <begin position="409"/>
        <end position="430"/>
    </location>
</feature>
<evidence type="ECO:0000313" key="2">
    <source>
        <dbReference type="EMBL" id="MED6198862.1"/>
    </source>
</evidence>
<feature type="transmembrane region" description="Helical" evidence="1">
    <location>
        <begin position="6"/>
        <end position="23"/>
    </location>
</feature>
<comment type="caution">
    <text evidence="2">The sequence shown here is derived from an EMBL/GenBank/DDBJ whole genome shotgun (WGS) entry which is preliminary data.</text>
</comment>
<protein>
    <submittedName>
        <fullName evidence="2">Uncharacterized protein</fullName>
    </submittedName>
</protein>
<evidence type="ECO:0000256" key="1">
    <source>
        <dbReference type="SAM" id="Phobius"/>
    </source>
</evidence>